<feature type="region of interest" description="Disordered" evidence="1">
    <location>
        <begin position="141"/>
        <end position="161"/>
    </location>
</feature>
<reference evidence="2" key="1">
    <citation type="submission" date="2021-06" db="EMBL/GenBank/DDBJ databases">
        <authorList>
            <person name="Kallberg Y."/>
            <person name="Tangrot J."/>
            <person name="Rosling A."/>
        </authorList>
    </citation>
    <scope>NUCLEOTIDE SEQUENCE</scope>
    <source>
        <strain evidence="2">UK204</strain>
    </source>
</reference>
<evidence type="ECO:0000313" key="3">
    <source>
        <dbReference type="Proteomes" id="UP000789570"/>
    </source>
</evidence>
<name>A0A9N8WFZ1_9GLOM</name>
<dbReference type="OrthoDB" id="2348544at2759"/>
<feature type="compositionally biased region" description="Low complexity" evidence="1">
    <location>
        <begin position="141"/>
        <end position="157"/>
    </location>
</feature>
<organism evidence="2 3">
    <name type="scientific">Funneliformis caledonium</name>
    <dbReference type="NCBI Taxonomy" id="1117310"/>
    <lineage>
        <taxon>Eukaryota</taxon>
        <taxon>Fungi</taxon>
        <taxon>Fungi incertae sedis</taxon>
        <taxon>Mucoromycota</taxon>
        <taxon>Glomeromycotina</taxon>
        <taxon>Glomeromycetes</taxon>
        <taxon>Glomerales</taxon>
        <taxon>Glomeraceae</taxon>
        <taxon>Funneliformis</taxon>
    </lineage>
</organism>
<keyword evidence="3" id="KW-1185">Reference proteome</keyword>
<evidence type="ECO:0000313" key="2">
    <source>
        <dbReference type="EMBL" id="CAG8485328.1"/>
    </source>
</evidence>
<evidence type="ECO:0000256" key="1">
    <source>
        <dbReference type="SAM" id="MobiDB-lite"/>
    </source>
</evidence>
<dbReference type="EMBL" id="CAJVPQ010000483">
    <property type="protein sequence ID" value="CAG8485328.1"/>
    <property type="molecule type" value="Genomic_DNA"/>
</dbReference>
<dbReference type="Proteomes" id="UP000789570">
    <property type="component" value="Unassembled WGS sequence"/>
</dbReference>
<protein>
    <submittedName>
        <fullName evidence="2">6429_t:CDS:1</fullName>
    </submittedName>
</protein>
<accession>A0A9N8WFZ1</accession>
<proteinExistence type="predicted"/>
<comment type="caution">
    <text evidence="2">The sequence shown here is derived from an EMBL/GenBank/DDBJ whole genome shotgun (WGS) entry which is preliminary data.</text>
</comment>
<gene>
    <name evidence="2" type="ORF">FCALED_LOCUS2924</name>
</gene>
<dbReference type="AlphaFoldDB" id="A0A9N8WFZ1"/>
<sequence length="179" mass="20512">MYSLLVSNFCDTVARDNLMGQLRDRRIGLSDLNEFTDKFSNDDDDNQSVELPAPEISIPDPHTPNQIVVSLVMVSRFIVRFKMTLISRWASALWLKENKRLKDAYQQFVRFNLENHQARLEISRDRLITARLLVAPYIVSSPVSSSSTPSTSDSVTPHYHYVNQPSPAPNLHVVHQQYL</sequence>